<evidence type="ECO:0000313" key="8">
    <source>
        <dbReference type="EMBL" id="CAI0438356.1"/>
    </source>
</evidence>
<keyword evidence="9" id="KW-1185">Reference proteome</keyword>
<dbReference type="AlphaFoldDB" id="A0AAV0LXT3"/>
<feature type="non-terminal residue" evidence="8">
    <location>
        <position position="1"/>
    </location>
</feature>
<keyword evidence="6" id="KW-0449">Lipoprotein</keyword>
<feature type="domain" description="COBRA C-terminal" evidence="7">
    <location>
        <begin position="250"/>
        <end position="453"/>
    </location>
</feature>
<keyword evidence="3" id="KW-0336">GPI-anchor</keyword>
<gene>
    <name evidence="8" type="ORF">LITE_LOCUS25785</name>
</gene>
<sequence length="488" mass="54127">EERIVFSFPPSFLCFPKSSSFSPEEYETVAGFSNVSMHTFMTKSLLFLADCFDPLDPNGNITVTFDVLDYPENGGYVARVTIRNFYQYRHVEKPGWQIGWGWAKGEIILKMSGAYATDSGDCKNFASLKPHCCKQNPIMADLWPAAASDDGGRTVEGCCRGGVMSAWAIDPSLSFSAFEMTVGNLPANTSYPPANLTLFAPGLGYTCGPVQDSESTVFLDYGGRRKIRAFRTMKSVCTYSSFLANRAPVCCVSLSTFYSPQITDCPKCSCGCRDSASDGVSCSRTPFCTFTSQSSSSSLGGNGVDDNKLQCTDHMCPVRIHWHVKNNYMRFWRVKLTISNYNLRKNYSDWNLVVQHPGFSKKSIAYSFNATTLPTVGIADEVALFWGLPYYNSELTEAAAGGGGGGGGFGSVTTDIILEKDLDEFTLMNGWALPRRVYFGGEECQMPFPDAFPMLPNGGFRIRSSPRHRRRYLFFLIFLVVIWLELRL</sequence>
<accession>A0AAV0LXT3</accession>
<reference evidence="8" key="1">
    <citation type="submission" date="2022-08" db="EMBL/GenBank/DDBJ databases">
        <authorList>
            <person name="Gutierrez-Valencia J."/>
        </authorList>
    </citation>
    <scope>NUCLEOTIDE SEQUENCE</scope>
</reference>
<dbReference type="GO" id="GO:0098552">
    <property type="term" value="C:side of membrane"/>
    <property type="evidence" value="ECO:0007669"/>
    <property type="project" value="UniProtKB-KW"/>
</dbReference>
<comment type="caution">
    <text evidence="8">The sequence shown here is derived from an EMBL/GenBank/DDBJ whole genome shotgun (WGS) entry which is preliminary data.</text>
</comment>
<dbReference type="Pfam" id="PF04833">
    <property type="entry name" value="COBRA"/>
    <property type="match status" value="1"/>
</dbReference>
<evidence type="ECO:0000256" key="6">
    <source>
        <dbReference type="ARBA" id="ARBA00023288"/>
    </source>
</evidence>
<dbReference type="GO" id="GO:0010215">
    <property type="term" value="P:cellulose microfibril organization"/>
    <property type="evidence" value="ECO:0007669"/>
    <property type="project" value="InterPro"/>
</dbReference>
<dbReference type="InterPro" id="IPR006918">
    <property type="entry name" value="COBRA_pln"/>
</dbReference>
<dbReference type="Pfam" id="PF25079">
    <property type="entry name" value="COB_C"/>
    <property type="match status" value="1"/>
</dbReference>
<evidence type="ECO:0000313" key="9">
    <source>
        <dbReference type="Proteomes" id="UP001154282"/>
    </source>
</evidence>
<dbReference type="GO" id="GO:0005886">
    <property type="term" value="C:plasma membrane"/>
    <property type="evidence" value="ECO:0007669"/>
    <property type="project" value="UniProtKB-SubCell"/>
</dbReference>
<protein>
    <recommendedName>
        <fullName evidence="7">COBRA C-terminal domain-containing protein</fullName>
    </recommendedName>
</protein>
<dbReference type="PANTHER" id="PTHR31673:SF41">
    <property type="entry name" value="COBRA-LIKE PROTEIN"/>
    <property type="match status" value="1"/>
</dbReference>
<evidence type="ECO:0000256" key="1">
    <source>
        <dbReference type="ARBA" id="ARBA00004609"/>
    </source>
</evidence>
<dbReference type="InterPro" id="IPR056900">
    <property type="entry name" value="COB_C"/>
</dbReference>
<evidence type="ECO:0000256" key="2">
    <source>
        <dbReference type="ARBA" id="ARBA00005507"/>
    </source>
</evidence>
<dbReference type="GO" id="GO:0052324">
    <property type="term" value="P:plant-type cell wall cellulose biosynthetic process"/>
    <property type="evidence" value="ECO:0007669"/>
    <property type="project" value="TreeGrafter"/>
</dbReference>
<keyword evidence="5" id="KW-0325">Glycoprotein</keyword>
<name>A0AAV0LXT3_9ROSI</name>
<evidence type="ECO:0000256" key="4">
    <source>
        <dbReference type="ARBA" id="ARBA00022729"/>
    </source>
</evidence>
<evidence type="ECO:0000256" key="5">
    <source>
        <dbReference type="ARBA" id="ARBA00023180"/>
    </source>
</evidence>
<dbReference type="PIRSF" id="PIRSF038122">
    <property type="entry name" value="COBRA"/>
    <property type="match status" value="1"/>
</dbReference>
<evidence type="ECO:0000259" key="7">
    <source>
        <dbReference type="Pfam" id="PF25079"/>
    </source>
</evidence>
<organism evidence="8 9">
    <name type="scientific">Linum tenue</name>
    <dbReference type="NCBI Taxonomy" id="586396"/>
    <lineage>
        <taxon>Eukaryota</taxon>
        <taxon>Viridiplantae</taxon>
        <taxon>Streptophyta</taxon>
        <taxon>Embryophyta</taxon>
        <taxon>Tracheophyta</taxon>
        <taxon>Spermatophyta</taxon>
        <taxon>Magnoliopsida</taxon>
        <taxon>eudicotyledons</taxon>
        <taxon>Gunneridae</taxon>
        <taxon>Pentapetalae</taxon>
        <taxon>rosids</taxon>
        <taxon>fabids</taxon>
        <taxon>Malpighiales</taxon>
        <taxon>Linaceae</taxon>
        <taxon>Linum</taxon>
    </lineage>
</organism>
<proteinExistence type="inferred from homology"/>
<comment type="subcellular location">
    <subcellularLocation>
        <location evidence="1">Cell membrane</location>
        <topology evidence="1">Lipid-anchor</topology>
        <topology evidence="1">GPI-anchor</topology>
    </subcellularLocation>
</comment>
<dbReference type="Proteomes" id="UP001154282">
    <property type="component" value="Unassembled WGS sequence"/>
</dbReference>
<comment type="similarity">
    <text evidence="2">Belongs to the COBRA family.</text>
</comment>
<keyword evidence="4" id="KW-0732">Signal</keyword>
<evidence type="ECO:0000256" key="3">
    <source>
        <dbReference type="ARBA" id="ARBA00022622"/>
    </source>
</evidence>
<dbReference type="PANTHER" id="PTHR31673">
    <property type="entry name" value="PROTEIN COBRA"/>
    <property type="match status" value="1"/>
</dbReference>
<keyword evidence="3" id="KW-0472">Membrane</keyword>
<dbReference type="EMBL" id="CAMGYJ010000006">
    <property type="protein sequence ID" value="CAI0438356.1"/>
    <property type="molecule type" value="Genomic_DNA"/>
</dbReference>